<sequence length="172" mass="16821">MSSISALSSTSAAWATAQTQRPSGPPPGGGGPEKTNAAVADLLGIDADTLKTQLAGGKTMSELAEAAGVDEDDLVATIQATLPTDAPSAMATDIASGKIGPGGPAGGPPPKPPVDAQSGIQALSDAFGISSDDLLARLTDGTGIQDLLDANPQVAAQLSSNQSRGALVDGYA</sequence>
<feature type="region of interest" description="Disordered" evidence="1">
    <location>
        <begin position="1"/>
        <end position="36"/>
    </location>
</feature>
<protein>
    <submittedName>
        <fullName evidence="2">Uncharacterized protein</fullName>
    </submittedName>
</protein>
<reference evidence="3" key="1">
    <citation type="submission" date="2016-10" db="EMBL/GenBank/DDBJ databases">
        <authorList>
            <person name="Varghese N."/>
            <person name="Submissions S."/>
        </authorList>
    </citation>
    <scope>NUCLEOTIDE SEQUENCE [LARGE SCALE GENOMIC DNA]</scope>
    <source>
        <strain evidence="3">DSM 45843</strain>
    </source>
</reference>
<dbReference type="RefSeq" id="WP_131801817.1">
    <property type="nucleotide sequence ID" value="NZ_FNIR01000017.1"/>
</dbReference>
<evidence type="ECO:0000313" key="3">
    <source>
        <dbReference type="Proteomes" id="UP000199088"/>
    </source>
</evidence>
<proteinExistence type="predicted"/>
<evidence type="ECO:0000313" key="2">
    <source>
        <dbReference type="EMBL" id="SDP59266.1"/>
    </source>
</evidence>
<feature type="compositionally biased region" description="Low complexity" evidence="1">
    <location>
        <begin position="1"/>
        <end position="19"/>
    </location>
</feature>
<feature type="region of interest" description="Disordered" evidence="1">
    <location>
        <begin position="86"/>
        <end position="116"/>
    </location>
</feature>
<dbReference type="EMBL" id="FNIR01000017">
    <property type="protein sequence ID" value="SDP59266.1"/>
    <property type="molecule type" value="Genomic_DNA"/>
</dbReference>
<organism evidence="2 3">
    <name type="scientific">Klenkia soli</name>
    <dbReference type="NCBI Taxonomy" id="1052260"/>
    <lineage>
        <taxon>Bacteria</taxon>
        <taxon>Bacillati</taxon>
        <taxon>Actinomycetota</taxon>
        <taxon>Actinomycetes</taxon>
        <taxon>Geodermatophilales</taxon>
        <taxon>Geodermatophilaceae</taxon>
        <taxon>Klenkia</taxon>
    </lineage>
</organism>
<dbReference type="AlphaFoldDB" id="A0A1H0U0C4"/>
<accession>A0A1H0U0C4</accession>
<name>A0A1H0U0C4_9ACTN</name>
<gene>
    <name evidence="2" type="ORF">SAMN05660199_04323</name>
</gene>
<evidence type="ECO:0000256" key="1">
    <source>
        <dbReference type="SAM" id="MobiDB-lite"/>
    </source>
</evidence>
<keyword evidence="3" id="KW-1185">Reference proteome</keyword>
<dbReference type="Proteomes" id="UP000199088">
    <property type="component" value="Unassembled WGS sequence"/>
</dbReference>